<evidence type="ECO:0000256" key="4">
    <source>
        <dbReference type="ARBA" id="ARBA00022691"/>
    </source>
</evidence>
<dbReference type="GO" id="GO:0005737">
    <property type="term" value="C:cytoplasm"/>
    <property type="evidence" value="ECO:0007669"/>
    <property type="project" value="TreeGrafter"/>
</dbReference>
<dbReference type="Proteomes" id="UP001176517">
    <property type="component" value="Unassembled WGS sequence"/>
</dbReference>
<dbReference type="AlphaFoldDB" id="A0AAN6GP21"/>
<dbReference type="Pfam" id="PF05891">
    <property type="entry name" value="Methyltransf_PK"/>
    <property type="match status" value="4"/>
</dbReference>
<protein>
    <recommendedName>
        <fullName evidence="6">Alpha N-terminal protein methyltransferase 1</fullName>
        <ecNumber evidence="5">2.1.1.244</ecNumber>
    </recommendedName>
    <alternativeName>
        <fullName evidence="7">X-Pro-Lys N-terminal protein methyltransferase 1</fullName>
    </alternativeName>
</protein>
<evidence type="ECO:0000313" key="12">
    <source>
        <dbReference type="EMBL" id="KAK0550408.1"/>
    </source>
</evidence>
<feature type="compositionally biased region" description="Polar residues" evidence="11">
    <location>
        <begin position="138"/>
        <end position="153"/>
    </location>
</feature>
<accession>A0AAN6GP21</accession>
<evidence type="ECO:0000256" key="11">
    <source>
        <dbReference type="SAM" id="MobiDB-lite"/>
    </source>
</evidence>
<evidence type="ECO:0000256" key="10">
    <source>
        <dbReference type="ARBA" id="ARBA00048167"/>
    </source>
</evidence>
<gene>
    <name evidence="12" type="ORF">OC846_003675</name>
</gene>
<evidence type="ECO:0000256" key="7">
    <source>
        <dbReference type="ARBA" id="ARBA00043129"/>
    </source>
</evidence>
<evidence type="ECO:0000256" key="5">
    <source>
        <dbReference type="ARBA" id="ARBA00039112"/>
    </source>
</evidence>
<dbReference type="InterPro" id="IPR029063">
    <property type="entry name" value="SAM-dependent_MTases_sf"/>
</dbReference>
<proteinExistence type="inferred from homology"/>
<comment type="caution">
    <text evidence="12">The sequence shown here is derived from an EMBL/GenBank/DDBJ whole genome shotgun (WGS) entry which is preliminary data.</text>
</comment>
<comment type="catalytic activity">
    <reaction evidence="9">
        <text>N-terminal L-prolyl-L-prolyl-L-lysyl-[protein] + 2 S-adenosyl-L-methionine = N-terminal N,N-dimethyl-L-prolyl-L-prolyl-L-lysyl-[protein] + 2 S-adenosyl-L-homocysteine + 2 H(+)</text>
        <dbReference type="Rhea" id="RHEA:54736"/>
        <dbReference type="Rhea" id="RHEA-COMP:13787"/>
        <dbReference type="Rhea" id="RHEA-COMP:13974"/>
        <dbReference type="ChEBI" id="CHEBI:15378"/>
        <dbReference type="ChEBI" id="CHEBI:57856"/>
        <dbReference type="ChEBI" id="CHEBI:59789"/>
        <dbReference type="ChEBI" id="CHEBI:138059"/>
        <dbReference type="ChEBI" id="CHEBI:138318"/>
        <dbReference type="EC" id="2.1.1.244"/>
    </reaction>
</comment>
<dbReference type="Gene3D" id="3.40.50.150">
    <property type="entry name" value="Vaccinia Virus protein VP39"/>
    <property type="match status" value="2"/>
</dbReference>
<evidence type="ECO:0000256" key="2">
    <source>
        <dbReference type="ARBA" id="ARBA00022603"/>
    </source>
</evidence>
<dbReference type="InterPro" id="IPR008576">
    <property type="entry name" value="MeTrfase_NTM1"/>
</dbReference>
<evidence type="ECO:0000256" key="1">
    <source>
        <dbReference type="ARBA" id="ARBA00009059"/>
    </source>
</evidence>
<dbReference type="SUPFAM" id="SSF53335">
    <property type="entry name" value="S-adenosyl-L-methionine-dependent methyltransferases"/>
    <property type="match status" value="1"/>
</dbReference>
<evidence type="ECO:0000256" key="3">
    <source>
        <dbReference type="ARBA" id="ARBA00022679"/>
    </source>
</evidence>
<reference evidence="12" key="1">
    <citation type="journal article" date="2023" name="PhytoFront">
        <title>Draft Genome Resources of Seven Strains of Tilletia horrida, Causal Agent of Kernel Smut of Rice.</title>
        <authorList>
            <person name="Khanal S."/>
            <person name="Antony Babu S."/>
            <person name="Zhou X.G."/>
        </authorList>
    </citation>
    <scope>NUCLEOTIDE SEQUENCE</scope>
    <source>
        <strain evidence="12">TX6</strain>
    </source>
</reference>
<comment type="similarity">
    <text evidence="1">Belongs to the methyltransferase superfamily. NTM1 family.</text>
</comment>
<keyword evidence="2" id="KW-0489">Methyltransferase</keyword>
<evidence type="ECO:0000256" key="9">
    <source>
        <dbReference type="ARBA" id="ARBA00047885"/>
    </source>
</evidence>
<name>A0AAN6GP21_9BASI</name>
<feature type="compositionally biased region" description="Polar residues" evidence="11">
    <location>
        <begin position="225"/>
        <end position="243"/>
    </location>
</feature>
<dbReference type="EMBL" id="JAPDMZ010000093">
    <property type="protein sequence ID" value="KAK0550408.1"/>
    <property type="molecule type" value="Genomic_DNA"/>
</dbReference>
<evidence type="ECO:0000313" key="13">
    <source>
        <dbReference type="Proteomes" id="UP001176517"/>
    </source>
</evidence>
<feature type="region of interest" description="Disordered" evidence="11">
    <location>
        <begin position="138"/>
        <end position="171"/>
    </location>
</feature>
<dbReference type="PANTHER" id="PTHR12753">
    <property type="entry name" value="AD-003 - RELATED"/>
    <property type="match status" value="1"/>
</dbReference>
<dbReference type="EC" id="2.1.1.244" evidence="5"/>
<dbReference type="GO" id="GO:0032259">
    <property type="term" value="P:methylation"/>
    <property type="evidence" value="ECO:0007669"/>
    <property type="project" value="UniProtKB-KW"/>
</dbReference>
<organism evidence="12 13">
    <name type="scientific">Tilletia horrida</name>
    <dbReference type="NCBI Taxonomy" id="155126"/>
    <lineage>
        <taxon>Eukaryota</taxon>
        <taxon>Fungi</taxon>
        <taxon>Dikarya</taxon>
        <taxon>Basidiomycota</taxon>
        <taxon>Ustilaginomycotina</taxon>
        <taxon>Exobasidiomycetes</taxon>
        <taxon>Tilletiales</taxon>
        <taxon>Tilletiaceae</taxon>
        <taxon>Tilletia</taxon>
    </lineage>
</organism>
<dbReference type="PANTHER" id="PTHR12753:SF0">
    <property type="entry name" value="ALPHA N-TERMINAL PROTEIN METHYLTRANSFERASE 1"/>
    <property type="match status" value="1"/>
</dbReference>
<dbReference type="GO" id="GO:0071885">
    <property type="term" value="F:N-terminal protein N-methyltransferase activity"/>
    <property type="evidence" value="ECO:0007669"/>
    <property type="project" value="UniProtKB-EC"/>
</dbReference>
<keyword evidence="3" id="KW-0808">Transferase</keyword>
<keyword evidence="13" id="KW-1185">Reference proteome</keyword>
<feature type="compositionally biased region" description="Basic and acidic residues" evidence="11">
    <location>
        <begin position="159"/>
        <end position="171"/>
    </location>
</feature>
<comment type="catalytic activity">
    <reaction evidence="8">
        <text>N-terminal L-seryl-L-prolyl-L-lysyl-[protein] + 3 S-adenosyl-L-methionine = N-terminal N,N,N-trimethyl-L-seryl-L-prolyl-L-lysyl-[protein] + 3 S-adenosyl-L-homocysteine + 3 H(+)</text>
        <dbReference type="Rhea" id="RHEA:54724"/>
        <dbReference type="Rhea" id="RHEA-COMP:13789"/>
        <dbReference type="Rhea" id="RHEA-COMP:13973"/>
        <dbReference type="ChEBI" id="CHEBI:15378"/>
        <dbReference type="ChEBI" id="CHEBI:57856"/>
        <dbReference type="ChEBI" id="CHEBI:59789"/>
        <dbReference type="ChEBI" id="CHEBI:138061"/>
        <dbReference type="ChEBI" id="CHEBI:138317"/>
        <dbReference type="EC" id="2.1.1.244"/>
    </reaction>
</comment>
<evidence type="ECO:0000256" key="6">
    <source>
        <dbReference type="ARBA" id="ARBA00039449"/>
    </source>
</evidence>
<evidence type="ECO:0000256" key="8">
    <source>
        <dbReference type="ARBA" id="ARBA00047306"/>
    </source>
</evidence>
<comment type="catalytic activity">
    <reaction evidence="10">
        <text>N-terminal L-alanyl-L-prolyl-L-lysyl-[protein] + 3 S-adenosyl-L-methionine = N-terminal N,N,N-trimethyl-L-alanyl-L-prolyl-L-lysyl-[protein] + 3 S-adenosyl-L-homocysteine + 3 H(+)</text>
        <dbReference type="Rhea" id="RHEA:54712"/>
        <dbReference type="Rhea" id="RHEA-COMP:13785"/>
        <dbReference type="Rhea" id="RHEA-COMP:13971"/>
        <dbReference type="ChEBI" id="CHEBI:15378"/>
        <dbReference type="ChEBI" id="CHEBI:57856"/>
        <dbReference type="ChEBI" id="CHEBI:59789"/>
        <dbReference type="ChEBI" id="CHEBI:138057"/>
        <dbReference type="ChEBI" id="CHEBI:138315"/>
        <dbReference type="EC" id="2.1.1.244"/>
    </reaction>
</comment>
<keyword evidence="4" id="KW-0949">S-adenosyl-L-methionine</keyword>
<feature type="region of interest" description="Disordered" evidence="11">
    <location>
        <begin position="225"/>
        <end position="264"/>
    </location>
</feature>
<sequence>MQISHAQPHLERGLQYWEGVEATVNGVLGGYGLGTLPVVDSLGTRTFILNLLAHLVLTPPATVADPAAWLKERAAARAKLRSTESGGLGPLGRTRALDVGAGVGRVSRDTLLPLVEEVHLVEPVRKFLDEAKKTSASWSELSYTDPDSATQTAKKSKGKKNEESGRKEFRDLIRASHGRKLAYFWENTMQDFDPSFPRSRSGASPIPPTLSPEESAIAEFKTSLETQANESETSTNDGPLTRQQTKRRRTGSGSGPSLSIRAPARKSLDGVSMELSHISADLGLQLDSQAVKYDVILIQWCAQHLKDTEMVAFLHRCQKALKSRVEMLGEPGTALNPPILENDQKALADPGLGGGIVVIKENVCTEDEDGNERVVWDDEDHSITRSRKAYERLFKEAGMEIVKSEVQLGLPAELFEVRQWALR</sequence>